<feature type="signal peptide" evidence="1">
    <location>
        <begin position="1"/>
        <end position="20"/>
    </location>
</feature>
<accession>A0A6A5TF68</accession>
<evidence type="ECO:0000259" key="2">
    <source>
        <dbReference type="Pfam" id="PF01408"/>
    </source>
</evidence>
<dbReference type="InterPro" id="IPR051317">
    <property type="entry name" value="Gfo/Idh/MocA_oxidoreduct"/>
</dbReference>
<dbReference type="AlphaFoldDB" id="A0A6A5TF68"/>
<dbReference type="SUPFAM" id="SSF51735">
    <property type="entry name" value="NAD(P)-binding Rossmann-fold domains"/>
    <property type="match status" value="1"/>
</dbReference>
<evidence type="ECO:0000256" key="1">
    <source>
        <dbReference type="SAM" id="SignalP"/>
    </source>
</evidence>
<dbReference type="Proteomes" id="UP000800035">
    <property type="component" value="Unassembled WGS sequence"/>
</dbReference>
<dbReference type="InterPro" id="IPR036291">
    <property type="entry name" value="NAD(P)-bd_dom_sf"/>
</dbReference>
<protein>
    <submittedName>
        <fullName evidence="4">Oxidoreductase family protein</fullName>
    </submittedName>
</protein>
<feature type="chain" id="PRO_5025668633" evidence="1">
    <location>
        <begin position="21"/>
        <end position="395"/>
    </location>
</feature>
<proteinExistence type="predicted"/>
<gene>
    <name evidence="4" type="ORF">CC80DRAFT_496932</name>
</gene>
<dbReference type="Pfam" id="PF01408">
    <property type="entry name" value="GFO_IDH_MocA"/>
    <property type="match status" value="1"/>
</dbReference>
<evidence type="ECO:0000313" key="5">
    <source>
        <dbReference type="Proteomes" id="UP000800035"/>
    </source>
</evidence>
<evidence type="ECO:0000313" key="4">
    <source>
        <dbReference type="EMBL" id="KAF1950302.1"/>
    </source>
</evidence>
<keyword evidence="1" id="KW-0732">Signal</keyword>
<dbReference type="PANTHER" id="PTHR43708:SF1">
    <property type="entry name" value="GALACTOSE_LACTOSE METABOLISM REGULATORY PROTEIN GAL80"/>
    <property type="match status" value="1"/>
</dbReference>
<feature type="domain" description="Gfo/Idh/MocA-like oxidoreductase N-terminal" evidence="2">
    <location>
        <begin position="4"/>
        <end position="125"/>
    </location>
</feature>
<dbReference type="Gene3D" id="3.30.360.10">
    <property type="entry name" value="Dihydrodipicolinate Reductase, domain 2"/>
    <property type="match status" value="1"/>
</dbReference>
<dbReference type="Gene3D" id="3.40.50.720">
    <property type="entry name" value="NAD(P)-binding Rossmann-like Domain"/>
    <property type="match status" value="1"/>
</dbReference>
<sequence length="395" mass="43295">MAPIRVALIGLSATAITTWASDAHLPYLLSTNGKSHYQIIALLNSSVAAAEAAKSHFHLPPSTKTYGSPADLAADLDVDLVVCSTRVDTHFPTIAPSLKAGKAVFVEWPLAANLAQALELLTTANGEEYSKNIVGLQGRVSPVTLRIQSILAAGTIGTVLSSTVHSFGSLLPRDAIPESMLYFTQRAVGGNAINIENGHSMDYILHVLGGFAAFESRMQIQRGRVRVLGKKWDGEEGDRSVETDVPDLLSIHGSLEGRQGPVPVVDGALLTLTFRTGPPFKGQPALTWSINGTRGELLITVSGRYLHSHVFDDISIKHHDHASDEVRELGWEWEDWQRELPVRARATAELYERYAEWVEGGKGAVREGREWPGLRDGVERLRMFEGIYRQFDESW</sequence>
<evidence type="ECO:0000259" key="3">
    <source>
        <dbReference type="Pfam" id="PF22685"/>
    </source>
</evidence>
<organism evidence="4 5">
    <name type="scientific">Byssothecium circinans</name>
    <dbReference type="NCBI Taxonomy" id="147558"/>
    <lineage>
        <taxon>Eukaryota</taxon>
        <taxon>Fungi</taxon>
        <taxon>Dikarya</taxon>
        <taxon>Ascomycota</taxon>
        <taxon>Pezizomycotina</taxon>
        <taxon>Dothideomycetes</taxon>
        <taxon>Pleosporomycetidae</taxon>
        <taxon>Pleosporales</taxon>
        <taxon>Massarineae</taxon>
        <taxon>Massarinaceae</taxon>
        <taxon>Byssothecium</taxon>
    </lineage>
</organism>
<dbReference type="GO" id="GO:0000166">
    <property type="term" value="F:nucleotide binding"/>
    <property type="evidence" value="ECO:0007669"/>
    <property type="project" value="InterPro"/>
</dbReference>
<dbReference type="OrthoDB" id="446809at2759"/>
<name>A0A6A5TF68_9PLEO</name>
<dbReference type="InterPro" id="IPR000683">
    <property type="entry name" value="Gfo/Idh/MocA-like_OxRdtase_N"/>
</dbReference>
<feature type="domain" description="Gal80p-like C-terminal" evidence="3">
    <location>
        <begin position="142"/>
        <end position="300"/>
    </location>
</feature>
<reference evidence="4" key="1">
    <citation type="journal article" date="2020" name="Stud. Mycol.">
        <title>101 Dothideomycetes genomes: a test case for predicting lifestyles and emergence of pathogens.</title>
        <authorList>
            <person name="Haridas S."/>
            <person name="Albert R."/>
            <person name="Binder M."/>
            <person name="Bloem J."/>
            <person name="Labutti K."/>
            <person name="Salamov A."/>
            <person name="Andreopoulos B."/>
            <person name="Baker S."/>
            <person name="Barry K."/>
            <person name="Bills G."/>
            <person name="Bluhm B."/>
            <person name="Cannon C."/>
            <person name="Castanera R."/>
            <person name="Culley D."/>
            <person name="Daum C."/>
            <person name="Ezra D."/>
            <person name="Gonzalez J."/>
            <person name="Henrissat B."/>
            <person name="Kuo A."/>
            <person name="Liang C."/>
            <person name="Lipzen A."/>
            <person name="Lutzoni F."/>
            <person name="Magnuson J."/>
            <person name="Mondo S."/>
            <person name="Nolan M."/>
            <person name="Ohm R."/>
            <person name="Pangilinan J."/>
            <person name="Park H.-J."/>
            <person name="Ramirez L."/>
            <person name="Alfaro M."/>
            <person name="Sun H."/>
            <person name="Tritt A."/>
            <person name="Yoshinaga Y."/>
            <person name="Zwiers L.-H."/>
            <person name="Turgeon B."/>
            <person name="Goodwin S."/>
            <person name="Spatafora J."/>
            <person name="Crous P."/>
            <person name="Grigoriev I."/>
        </authorList>
    </citation>
    <scope>NUCLEOTIDE SEQUENCE</scope>
    <source>
        <strain evidence="4">CBS 675.92</strain>
    </source>
</reference>
<dbReference type="SUPFAM" id="SSF55347">
    <property type="entry name" value="Glyceraldehyde-3-phosphate dehydrogenase-like, C-terminal domain"/>
    <property type="match status" value="1"/>
</dbReference>
<dbReference type="Pfam" id="PF22685">
    <property type="entry name" value="Gal80p_C-like"/>
    <property type="match status" value="1"/>
</dbReference>
<keyword evidence="5" id="KW-1185">Reference proteome</keyword>
<dbReference type="InterPro" id="IPR055080">
    <property type="entry name" value="Gal80p-like_C"/>
</dbReference>
<dbReference type="PANTHER" id="PTHR43708">
    <property type="entry name" value="CONSERVED EXPRESSED OXIDOREDUCTASE (EUROFUNG)"/>
    <property type="match status" value="1"/>
</dbReference>
<dbReference type="EMBL" id="ML977027">
    <property type="protein sequence ID" value="KAF1950302.1"/>
    <property type="molecule type" value="Genomic_DNA"/>
</dbReference>